<dbReference type="AlphaFoldDB" id="T0HQN4"/>
<evidence type="ECO:0000256" key="1">
    <source>
        <dbReference type="SAM" id="MobiDB-lite"/>
    </source>
</evidence>
<feature type="compositionally biased region" description="Gly residues" evidence="1">
    <location>
        <begin position="268"/>
        <end position="282"/>
    </location>
</feature>
<dbReference type="Pfam" id="PF01814">
    <property type="entry name" value="Hemerythrin"/>
    <property type="match status" value="1"/>
</dbReference>
<protein>
    <recommendedName>
        <fullName evidence="2">Hemerythrin-like domain-containing protein</fullName>
    </recommendedName>
</protein>
<feature type="compositionally biased region" description="Polar residues" evidence="1">
    <location>
        <begin position="229"/>
        <end position="239"/>
    </location>
</feature>
<dbReference type="eggNOG" id="COG5592">
    <property type="taxonomic scope" value="Bacteria"/>
</dbReference>
<feature type="region of interest" description="Disordered" evidence="1">
    <location>
        <begin position="180"/>
        <end position="301"/>
    </location>
</feature>
<feature type="compositionally biased region" description="Basic and acidic residues" evidence="1">
    <location>
        <begin position="253"/>
        <end position="262"/>
    </location>
</feature>
<accession>T0HQN4</accession>
<dbReference type="Gene3D" id="1.20.120.520">
    <property type="entry name" value="nmb1532 protein domain like"/>
    <property type="match status" value="1"/>
</dbReference>
<evidence type="ECO:0000313" key="4">
    <source>
        <dbReference type="Proteomes" id="UP000015527"/>
    </source>
</evidence>
<evidence type="ECO:0000259" key="2">
    <source>
        <dbReference type="Pfam" id="PF01814"/>
    </source>
</evidence>
<reference evidence="3 4" key="1">
    <citation type="journal article" date="2013" name="Genome Announc.">
        <title>Genome Sequence of Novosphingobium lindaniclasticum LE124T, Isolated from a Hexachlorocyclohexane Dumpsite.</title>
        <authorList>
            <person name="Saxena A."/>
            <person name="Nayyar N."/>
            <person name="Sangwan N."/>
            <person name="Kumari R."/>
            <person name="Khurana J.P."/>
            <person name="Lal R."/>
        </authorList>
    </citation>
    <scope>NUCLEOTIDE SEQUENCE [LARGE SCALE GENOMIC DNA]</scope>
    <source>
        <strain evidence="3 4">LE124</strain>
    </source>
</reference>
<sequence>MKSEISMSFLDRIAATLAPAASDEARAQARRDVQALASSERWLAPIVDQHKQIESLVLEAINANTPDARISGMRELAAVLTAHSMAEEAVIYPDISEYDSKTHAAMAYEEHAMTKVQLAKLEKIEPMSEEWQEKLRHIESALQQHMYQEENSWLPALAADLPDAEKDRIGARYTEEYGRYRSGAERSPPSAQSTSHAGAIGMDKTGLPENAHPTQAMPHDGRPGAPDGVNTQAQFNATDGSDAGAPYPNPHTGKSDAEREDMGNTVMGHGGQSTIGYHGSGRLGDRKLKPEGNPNSGSSGD</sequence>
<evidence type="ECO:0000313" key="3">
    <source>
        <dbReference type="EMBL" id="EQB15357.1"/>
    </source>
</evidence>
<dbReference type="PANTHER" id="PTHR35585:SF1">
    <property type="entry name" value="HHE DOMAIN PROTEIN (AFU_ORTHOLOGUE AFUA_4G00730)"/>
    <property type="match status" value="1"/>
</dbReference>
<organism evidence="3 4">
    <name type="scientific">Novosphingobium lindaniclasticum LE124</name>
    <dbReference type="NCBI Taxonomy" id="1096930"/>
    <lineage>
        <taxon>Bacteria</taxon>
        <taxon>Pseudomonadati</taxon>
        <taxon>Pseudomonadota</taxon>
        <taxon>Alphaproteobacteria</taxon>
        <taxon>Sphingomonadales</taxon>
        <taxon>Sphingomonadaceae</taxon>
        <taxon>Novosphingobium</taxon>
    </lineage>
</organism>
<dbReference type="PATRIC" id="fig|1096930.3.peg.2396"/>
<dbReference type="EMBL" id="ATHL01000076">
    <property type="protein sequence ID" value="EQB15357.1"/>
    <property type="molecule type" value="Genomic_DNA"/>
</dbReference>
<dbReference type="InterPro" id="IPR012312">
    <property type="entry name" value="Hemerythrin-like"/>
</dbReference>
<dbReference type="PANTHER" id="PTHR35585">
    <property type="entry name" value="HHE DOMAIN PROTEIN (AFU_ORTHOLOGUE AFUA_4G00730)"/>
    <property type="match status" value="1"/>
</dbReference>
<gene>
    <name evidence="3" type="ORF">L284_12020</name>
</gene>
<keyword evidence="4" id="KW-1185">Reference proteome</keyword>
<comment type="caution">
    <text evidence="3">The sequence shown here is derived from an EMBL/GenBank/DDBJ whole genome shotgun (WGS) entry which is preliminary data.</text>
</comment>
<feature type="domain" description="Hemerythrin-like" evidence="2">
    <location>
        <begin position="46"/>
        <end position="157"/>
    </location>
</feature>
<dbReference type="Proteomes" id="UP000015527">
    <property type="component" value="Unassembled WGS sequence"/>
</dbReference>
<name>T0HQN4_9SPHN</name>
<proteinExistence type="predicted"/>